<evidence type="ECO:0000313" key="1">
    <source>
        <dbReference type="EMBL" id="KAB7884674.1"/>
    </source>
</evidence>
<protein>
    <submittedName>
        <fullName evidence="1">Uncharacterized protein</fullName>
    </submittedName>
</protein>
<sequence>MNIKFIFLVFYFFVSLKAEVNTSSSIKDSRDLAVSLSATAKDAYVNNFDKNIAQPITSESSIETLDGSKSGVINMTCTEAGDNILLSRISINGTNNITLNVELDIDLDGNFEDSLSFDNIGGIHTKGVFTCTGDNLFLCKYYDWNYSLSSKLTLDEIESKDAVSPYCINDICGSVYSTDSSQILNDVGGAIVALVQTTTNLMVTRIEPSSSYVNIYAQKYDNCSSASTLYNSSNGSIPSNATLISQASLIPSTNESKLLLSSVAVNESKNIIAAEELDDIKLVTSIAKSSVSIDSNNPRDISYTSVYKDENGNLITKNDTTSVNFKHIDPEYCMVEWYETYTSVTTDNNVRGVSASGLTQTKKSESRLCTGEYNNICPVLNSETIKYDCGNLDKSINQGIAALNTMEKVVKDMICNITN</sequence>
<dbReference type="RefSeq" id="WP_152190920.1">
    <property type="nucleotide sequence ID" value="NZ_WFKI01000025.1"/>
</dbReference>
<dbReference type="EMBL" id="WFKK01000076">
    <property type="protein sequence ID" value="KAB7884674.1"/>
    <property type="molecule type" value="Genomic_DNA"/>
</dbReference>
<evidence type="ECO:0000313" key="2">
    <source>
        <dbReference type="EMBL" id="KAB7889589.1"/>
    </source>
</evidence>
<proteinExistence type="predicted"/>
<gene>
    <name evidence="2" type="ORF">GBG18_10570</name>
    <name evidence="1" type="ORF">GBG19_15460</name>
</gene>
<dbReference type="EMBL" id="WFKJ01000033">
    <property type="protein sequence ID" value="KAB7889589.1"/>
    <property type="molecule type" value="Genomic_DNA"/>
</dbReference>
<dbReference type="Proteomes" id="UP000461010">
    <property type="component" value="Unassembled WGS sequence"/>
</dbReference>
<dbReference type="Proteomes" id="UP000472839">
    <property type="component" value="Unassembled WGS sequence"/>
</dbReference>
<name>A0A6L4WNA3_9BACT</name>
<organism evidence="1 4">
    <name type="scientific">Poseidonibacter ostreae</name>
    <dbReference type="NCBI Taxonomy" id="2654171"/>
    <lineage>
        <taxon>Bacteria</taxon>
        <taxon>Pseudomonadati</taxon>
        <taxon>Campylobacterota</taxon>
        <taxon>Epsilonproteobacteria</taxon>
        <taxon>Campylobacterales</taxon>
        <taxon>Arcobacteraceae</taxon>
        <taxon>Poseidonibacter</taxon>
    </lineage>
</organism>
<dbReference type="AlphaFoldDB" id="A0A6L4WNA3"/>
<comment type="caution">
    <text evidence="1">The sequence shown here is derived from an EMBL/GenBank/DDBJ whole genome shotgun (WGS) entry which is preliminary data.</text>
</comment>
<keyword evidence="3" id="KW-1185">Reference proteome</keyword>
<reference evidence="3 4" key="1">
    <citation type="submission" date="2019-10" db="EMBL/GenBank/DDBJ databases">
        <title>Poseidonibacter ostreae sp. nov., isolated from the gut of the Ostrea denselamellosa.</title>
        <authorList>
            <person name="Choi A."/>
        </authorList>
    </citation>
    <scope>NUCLEOTIDE SEQUENCE [LARGE SCALE GENOMIC DNA]</scope>
    <source>
        <strain evidence="1 4">SJOD-M-33</strain>
        <strain evidence="2 3">SJOD-M-5</strain>
    </source>
</reference>
<evidence type="ECO:0000313" key="3">
    <source>
        <dbReference type="Proteomes" id="UP000461010"/>
    </source>
</evidence>
<accession>A0A6L4WNA3</accession>
<evidence type="ECO:0000313" key="4">
    <source>
        <dbReference type="Proteomes" id="UP000472839"/>
    </source>
</evidence>